<dbReference type="GO" id="GO:0106310">
    <property type="term" value="F:protein serine kinase activity"/>
    <property type="evidence" value="ECO:0007669"/>
    <property type="project" value="RHEA"/>
</dbReference>
<dbReference type="GO" id="GO:0030246">
    <property type="term" value="F:carbohydrate binding"/>
    <property type="evidence" value="ECO:0007669"/>
    <property type="project" value="UniProtKB-KW"/>
</dbReference>
<keyword evidence="16" id="KW-0325">Glycoprotein</keyword>
<evidence type="ECO:0000259" key="22">
    <source>
        <dbReference type="PROSITE" id="PS50011"/>
    </source>
</evidence>
<evidence type="ECO:0000256" key="5">
    <source>
        <dbReference type="ARBA" id="ARBA00022679"/>
    </source>
</evidence>
<evidence type="ECO:0000256" key="4">
    <source>
        <dbReference type="ARBA" id="ARBA00022553"/>
    </source>
</evidence>
<evidence type="ECO:0000256" key="12">
    <source>
        <dbReference type="ARBA" id="ARBA00022989"/>
    </source>
</evidence>
<dbReference type="EC" id="2.7.11.1" evidence="19"/>
<comment type="catalytic activity">
    <reaction evidence="17 19">
        <text>L-threonyl-[protein] + ATP = O-phospho-L-threonyl-[protein] + ADP + H(+)</text>
        <dbReference type="Rhea" id="RHEA:46608"/>
        <dbReference type="Rhea" id="RHEA-COMP:11060"/>
        <dbReference type="Rhea" id="RHEA-COMP:11605"/>
        <dbReference type="ChEBI" id="CHEBI:15378"/>
        <dbReference type="ChEBI" id="CHEBI:30013"/>
        <dbReference type="ChEBI" id="CHEBI:30616"/>
        <dbReference type="ChEBI" id="CHEBI:61977"/>
        <dbReference type="ChEBI" id="CHEBI:456216"/>
        <dbReference type="EC" id="2.7.11.1"/>
    </reaction>
</comment>
<dbReference type="EMBL" id="CM003534">
    <property type="protein sequence ID" value="RCV32867.1"/>
    <property type="molecule type" value="Genomic_DNA"/>
</dbReference>
<dbReference type="PIRSF" id="PIRSF000641">
    <property type="entry name" value="SRK"/>
    <property type="match status" value="1"/>
</dbReference>
<dbReference type="InterPro" id="IPR051343">
    <property type="entry name" value="G-type_lectin_kinases/EP1-like"/>
</dbReference>
<dbReference type="InterPro" id="IPR036426">
    <property type="entry name" value="Bulb-type_lectin_dom_sf"/>
</dbReference>
<keyword evidence="12" id="KW-1133">Transmembrane helix</keyword>
<dbReference type="PROSITE" id="PS00107">
    <property type="entry name" value="PROTEIN_KINASE_ATP"/>
    <property type="match status" value="1"/>
</dbReference>
<evidence type="ECO:0000256" key="21">
    <source>
        <dbReference type="SAM" id="SignalP"/>
    </source>
</evidence>
<dbReference type="GO" id="GO:0004674">
    <property type="term" value="F:protein serine/threonine kinase activity"/>
    <property type="evidence" value="ECO:0007669"/>
    <property type="project" value="UniProtKB-KW"/>
</dbReference>
<dbReference type="FunFam" id="2.90.10.30:FF:000001">
    <property type="entry name" value="Serine/threonine-protein kinase"/>
    <property type="match status" value="1"/>
</dbReference>
<feature type="signal peptide" evidence="21">
    <location>
        <begin position="1"/>
        <end position="20"/>
    </location>
</feature>
<feature type="domain" description="Protein kinase" evidence="22">
    <location>
        <begin position="430"/>
        <end position="713"/>
    </location>
</feature>
<reference evidence="24" key="1">
    <citation type="journal article" date="2012" name="Nat. Biotechnol.">
        <title>Reference genome sequence of the model plant Setaria.</title>
        <authorList>
            <person name="Bennetzen J.L."/>
            <person name="Schmutz J."/>
            <person name="Wang H."/>
            <person name="Percifield R."/>
            <person name="Hawkins J."/>
            <person name="Pontaroli A.C."/>
            <person name="Estep M."/>
            <person name="Feng L."/>
            <person name="Vaughn J.N."/>
            <person name="Grimwood J."/>
            <person name="Jenkins J."/>
            <person name="Barry K."/>
            <person name="Lindquist E."/>
            <person name="Hellsten U."/>
            <person name="Deshpande S."/>
            <person name="Wang X."/>
            <person name="Wu X."/>
            <person name="Mitros T."/>
            <person name="Triplett J."/>
            <person name="Yang X."/>
            <person name="Ye C.Y."/>
            <person name="Mauro-Herrera M."/>
            <person name="Wang L."/>
            <person name="Li P."/>
            <person name="Sharma M."/>
            <person name="Sharma R."/>
            <person name="Ronald P.C."/>
            <person name="Panaud O."/>
            <person name="Kellogg E.A."/>
            <person name="Brutnell T.P."/>
            <person name="Doust A.N."/>
            <person name="Tuskan G.A."/>
            <person name="Rokhsar D."/>
            <person name="Devos K.M."/>
        </authorList>
    </citation>
    <scope>NUCLEOTIDE SEQUENCE [LARGE SCALE GENOMIC DNA]</scope>
    <source>
        <strain evidence="24">Yugu1</strain>
    </source>
</reference>
<protein>
    <recommendedName>
        <fullName evidence="19">Receptor-like serine/threonine-protein kinase</fullName>
        <ecNumber evidence="19">2.7.11.1</ecNumber>
    </recommendedName>
</protein>
<evidence type="ECO:0000256" key="1">
    <source>
        <dbReference type="ARBA" id="ARBA00004479"/>
    </source>
</evidence>
<keyword evidence="4" id="KW-0597">Phosphoprotein</keyword>
<keyword evidence="2 19" id="KW-0723">Serine/threonine-protein kinase</keyword>
<evidence type="ECO:0000256" key="10">
    <source>
        <dbReference type="ARBA" id="ARBA00022777"/>
    </source>
</evidence>
<keyword evidence="5 19" id="KW-0808">Transferase</keyword>
<feature type="domain" description="Bulb-type lectin" evidence="23">
    <location>
        <begin position="15"/>
        <end position="148"/>
    </location>
</feature>
<comment type="subcellular location">
    <subcellularLocation>
        <location evidence="1">Membrane</location>
        <topology evidence="1">Single-pass type I membrane protein</topology>
    </subcellularLocation>
</comment>
<sequence length="736" mass="82421">MAPLLLLSLLLLLSSTSLQAQQNITLGSSLTPEGPSSFWLSPSGDFAFGFRPIEGNTSSYLLAVWFDKTSDKTVVWYAKTNDPDPALVHVSSGSQLLLNSNGALSLQDPTGTEVWNPRVVGAVYAAMLNTGNFVLAAADGSTKWGTFNNPADTILPTQVLTPGMKLRSRIIPTDYSNGRFLLDLQSIGVFLYTVAVPSGKMYDYYWSMAGNTTKLVFNATGMVYITLDNGTQISVTSGVTGSMLDYYHRATFDPDGVFRQYRCPKKFSNLSSQAWSVVDFKPPNICDSQLTNDGSGICGFNSYCTFNGTNNQSICLCPEQYSFIDEERKYKGCKPDFQPQSCDLDEAAAIMQFKMIPMNNVDWPLADHEEYSPITKDKCQQLCLADCFCPVAVFHDKSNTCWKKKMPLSNGKMGDNVERTLFIKLRECTRDFSQKIGEGGFGSVFEGKLNEDRVAVKCLESARQGKKEFLAEVETIGSIEHINLVRLLGFCVEKAHRILVYEYMPRSSLDQWIYYRHNNAPLDWGTRCRIILDIAKGLCYLHEECRRKIAHLDVKPQNILLDENFNAKLADFGLSKLIDRDQSQVVTVMRGTPGYMAPEWLTSQITEKVDIYSFGVVVMEVICGRKNIDNSEPEESIYLINLLREKAQKNLLIDMIDKQCDDMVLHKDEVIQMMRLGMWCLQNDSSRRPSMSTVVKVLEGTMTVETCMDYNFFSAYLVLSVQGNQSAYSAPPPASV</sequence>
<evidence type="ECO:0000256" key="11">
    <source>
        <dbReference type="ARBA" id="ARBA00022840"/>
    </source>
</evidence>
<evidence type="ECO:0000256" key="18">
    <source>
        <dbReference type="ARBA" id="ARBA00048679"/>
    </source>
</evidence>
<keyword evidence="15" id="KW-0675">Receptor</keyword>
<proteinExistence type="inferred from homology"/>
<dbReference type="GO" id="GO:0005524">
    <property type="term" value="F:ATP binding"/>
    <property type="evidence" value="ECO:0007669"/>
    <property type="project" value="UniProtKB-UniRule"/>
</dbReference>
<dbReference type="GO" id="GO:0051707">
    <property type="term" value="P:response to other organism"/>
    <property type="evidence" value="ECO:0007669"/>
    <property type="project" value="UniProtKB-ARBA"/>
</dbReference>
<keyword evidence="10 19" id="KW-0418">Kinase</keyword>
<evidence type="ECO:0000256" key="2">
    <source>
        <dbReference type="ARBA" id="ARBA00022527"/>
    </source>
</evidence>
<dbReference type="PANTHER" id="PTHR47976">
    <property type="entry name" value="G-TYPE LECTIN S-RECEPTOR-LIKE SERINE/THREONINE-PROTEIN KINASE SD2-5"/>
    <property type="match status" value="1"/>
</dbReference>
<dbReference type="AlphaFoldDB" id="A0A368RRK2"/>
<dbReference type="InterPro" id="IPR001480">
    <property type="entry name" value="Bulb-type_lectin_dom"/>
</dbReference>
<evidence type="ECO:0000256" key="14">
    <source>
        <dbReference type="ARBA" id="ARBA00023157"/>
    </source>
</evidence>
<dbReference type="FunFam" id="3.30.200.20:FF:000178">
    <property type="entry name" value="serine/threonine-protein kinase PBS1-like"/>
    <property type="match status" value="1"/>
</dbReference>
<evidence type="ECO:0000259" key="23">
    <source>
        <dbReference type="PROSITE" id="PS50927"/>
    </source>
</evidence>
<dbReference type="PANTHER" id="PTHR47976:SF108">
    <property type="entry name" value="G-TYPE LECTIN S-RECEPTOR-LIKE SERINE_THREONINE-PROTEIN KINASE LECRK1"/>
    <property type="match status" value="1"/>
</dbReference>
<dbReference type="InterPro" id="IPR017441">
    <property type="entry name" value="Protein_kinase_ATP_BS"/>
</dbReference>
<dbReference type="InterPro" id="IPR011009">
    <property type="entry name" value="Kinase-like_dom_sf"/>
</dbReference>
<evidence type="ECO:0000256" key="9">
    <source>
        <dbReference type="ARBA" id="ARBA00022741"/>
    </source>
</evidence>
<dbReference type="FunFam" id="1.10.510.10:FF:000248">
    <property type="entry name" value="S-receptor-like kinase 5"/>
    <property type="match status" value="1"/>
</dbReference>
<dbReference type="PROSITE" id="PS50927">
    <property type="entry name" value="BULB_LECTIN"/>
    <property type="match status" value="1"/>
</dbReference>
<keyword evidence="6" id="KW-0812">Transmembrane</keyword>
<dbReference type="Gene3D" id="3.30.200.20">
    <property type="entry name" value="Phosphorylase Kinase, domain 1"/>
    <property type="match status" value="1"/>
</dbReference>
<dbReference type="FunFam" id="2.90.10.10:FF:000013">
    <property type="entry name" value="G-type lectin S-receptor-like serine/threonine-protein kinase LECRK1"/>
    <property type="match status" value="1"/>
</dbReference>
<dbReference type="CDD" id="cd14066">
    <property type="entry name" value="STKc_IRAK"/>
    <property type="match status" value="1"/>
</dbReference>
<dbReference type="SUPFAM" id="SSF51110">
    <property type="entry name" value="alpha-D-mannose-specific plant lectins"/>
    <property type="match status" value="1"/>
</dbReference>
<dbReference type="SMART" id="SM00220">
    <property type="entry name" value="S_TKc"/>
    <property type="match status" value="1"/>
</dbReference>
<keyword evidence="14" id="KW-1015">Disulfide bond</keyword>
<name>A0A368RRK2_SETIT</name>
<dbReference type="Pfam" id="PF00069">
    <property type="entry name" value="Pkinase"/>
    <property type="match status" value="1"/>
</dbReference>
<evidence type="ECO:0000256" key="16">
    <source>
        <dbReference type="ARBA" id="ARBA00023180"/>
    </source>
</evidence>
<dbReference type="InterPro" id="IPR000719">
    <property type="entry name" value="Prot_kinase_dom"/>
</dbReference>
<evidence type="ECO:0000256" key="3">
    <source>
        <dbReference type="ARBA" id="ARBA00022536"/>
    </source>
</evidence>
<keyword evidence="13" id="KW-0472">Membrane</keyword>
<evidence type="ECO:0000256" key="19">
    <source>
        <dbReference type="PIRNR" id="PIRNR000641"/>
    </source>
</evidence>
<dbReference type="SMART" id="SM00108">
    <property type="entry name" value="B_lectin"/>
    <property type="match status" value="1"/>
</dbReference>
<feature type="binding site" evidence="20">
    <location>
        <position position="457"/>
    </location>
    <ligand>
        <name>ATP</name>
        <dbReference type="ChEBI" id="CHEBI:30616"/>
    </ligand>
</feature>
<dbReference type="CDD" id="cd01098">
    <property type="entry name" value="PAN_AP_plant"/>
    <property type="match status" value="1"/>
</dbReference>
<feature type="chain" id="PRO_5016689020" description="Receptor-like serine/threonine-protein kinase" evidence="21">
    <location>
        <begin position="21"/>
        <end position="736"/>
    </location>
</feature>
<dbReference type="InterPro" id="IPR008271">
    <property type="entry name" value="Ser/Thr_kinase_AS"/>
</dbReference>
<keyword evidence="3" id="KW-0245">EGF-like domain</keyword>
<gene>
    <name evidence="24" type="ORF">SETIT_7G037400v2</name>
</gene>
<keyword evidence="7 21" id="KW-0732">Signal</keyword>
<keyword evidence="8" id="KW-0430">Lectin</keyword>
<dbReference type="Gene3D" id="1.10.510.10">
    <property type="entry name" value="Transferase(Phosphotransferase) domain 1"/>
    <property type="match status" value="1"/>
</dbReference>
<evidence type="ECO:0000256" key="20">
    <source>
        <dbReference type="PROSITE-ProRule" id="PRU10141"/>
    </source>
</evidence>
<dbReference type="InterPro" id="IPR024171">
    <property type="entry name" value="SRK-like_kinase"/>
</dbReference>
<dbReference type="Pfam" id="PF01453">
    <property type="entry name" value="B_lectin"/>
    <property type="match status" value="1"/>
</dbReference>
<keyword evidence="11 19" id="KW-0067">ATP-binding</keyword>
<dbReference type="GO" id="GO:0016020">
    <property type="term" value="C:membrane"/>
    <property type="evidence" value="ECO:0007669"/>
    <property type="project" value="UniProtKB-SubCell"/>
</dbReference>
<dbReference type="SUPFAM" id="SSF56112">
    <property type="entry name" value="Protein kinase-like (PK-like)"/>
    <property type="match status" value="1"/>
</dbReference>
<organism evidence="24">
    <name type="scientific">Setaria italica</name>
    <name type="common">Foxtail millet</name>
    <name type="synonym">Panicum italicum</name>
    <dbReference type="NCBI Taxonomy" id="4555"/>
    <lineage>
        <taxon>Eukaryota</taxon>
        <taxon>Viridiplantae</taxon>
        <taxon>Streptophyta</taxon>
        <taxon>Embryophyta</taxon>
        <taxon>Tracheophyta</taxon>
        <taxon>Spermatophyta</taxon>
        <taxon>Magnoliopsida</taxon>
        <taxon>Liliopsida</taxon>
        <taxon>Poales</taxon>
        <taxon>Poaceae</taxon>
        <taxon>PACMAD clade</taxon>
        <taxon>Panicoideae</taxon>
        <taxon>Panicodae</taxon>
        <taxon>Paniceae</taxon>
        <taxon>Cenchrinae</taxon>
        <taxon>Setaria</taxon>
    </lineage>
</organism>
<evidence type="ECO:0000256" key="6">
    <source>
        <dbReference type="ARBA" id="ARBA00022692"/>
    </source>
</evidence>
<reference evidence="24" key="2">
    <citation type="submission" date="2015-07" db="EMBL/GenBank/DDBJ databases">
        <authorList>
            <person name="Noorani M."/>
        </authorList>
    </citation>
    <scope>NUCLEOTIDE SEQUENCE</scope>
    <source>
        <strain evidence="24">Yugu1</strain>
    </source>
</reference>
<evidence type="ECO:0000256" key="8">
    <source>
        <dbReference type="ARBA" id="ARBA00022734"/>
    </source>
</evidence>
<dbReference type="PROSITE" id="PS50011">
    <property type="entry name" value="PROTEIN_KINASE_DOM"/>
    <property type="match status" value="1"/>
</dbReference>
<evidence type="ECO:0000256" key="17">
    <source>
        <dbReference type="ARBA" id="ARBA00047899"/>
    </source>
</evidence>
<comment type="similarity">
    <text evidence="19">Belongs to the protein kinase superfamily. Ser/Thr protein kinase family.</text>
</comment>
<evidence type="ECO:0000313" key="24">
    <source>
        <dbReference type="EMBL" id="RCV32867.1"/>
    </source>
</evidence>
<evidence type="ECO:0000256" key="15">
    <source>
        <dbReference type="ARBA" id="ARBA00023170"/>
    </source>
</evidence>
<evidence type="ECO:0000256" key="13">
    <source>
        <dbReference type="ARBA" id="ARBA00023136"/>
    </source>
</evidence>
<accession>A0A368RRK2</accession>
<dbReference type="Gene3D" id="2.90.10.10">
    <property type="entry name" value="Bulb-type lectin domain"/>
    <property type="match status" value="2"/>
</dbReference>
<comment type="catalytic activity">
    <reaction evidence="18 19">
        <text>L-seryl-[protein] + ATP = O-phospho-L-seryl-[protein] + ADP + H(+)</text>
        <dbReference type="Rhea" id="RHEA:17989"/>
        <dbReference type="Rhea" id="RHEA-COMP:9863"/>
        <dbReference type="Rhea" id="RHEA-COMP:11604"/>
        <dbReference type="ChEBI" id="CHEBI:15378"/>
        <dbReference type="ChEBI" id="CHEBI:29999"/>
        <dbReference type="ChEBI" id="CHEBI:30616"/>
        <dbReference type="ChEBI" id="CHEBI:83421"/>
        <dbReference type="ChEBI" id="CHEBI:456216"/>
        <dbReference type="EC" id="2.7.11.1"/>
    </reaction>
</comment>
<dbReference type="OrthoDB" id="1930390at2759"/>
<dbReference type="PROSITE" id="PS00108">
    <property type="entry name" value="PROTEIN_KINASE_ST"/>
    <property type="match status" value="1"/>
</dbReference>
<keyword evidence="9 19" id="KW-0547">Nucleotide-binding</keyword>
<evidence type="ECO:0000256" key="7">
    <source>
        <dbReference type="ARBA" id="ARBA00022729"/>
    </source>
</evidence>